<gene>
    <name evidence="11" type="ORF">SBRY_20508</name>
</gene>
<feature type="region of interest" description="Disordered" evidence="9">
    <location>
        <begin position="30"/>
        <end position="88"/>
    </location>
</feature>
<protein>
    <recommendedName>
        <fullName evidence="1">non-specific serine/threonine protein kinase</fullName>
        <ecNumber evidence="1">2.7.11.1</ecNumber>
    </recommendedName>
</protein>
<evidence type="ECO:0000256" key="3">
    <source>
        <dbReference type="ARBA" id="ARBA00022679"/>
    </source>
</evidence>
<evidence type="ECO:0000256" key="2">
    <source>
        <dbReference type="ARBA" id="ARBA00022527"/>
    </source>
</evidence>
<dbReference type="PANTHER" id="PTHR24363">
    <property type="entry name" value="SERINE/THREONINE PROTEIN KINASE"/>
    <property type="match status" value="1"/>
</dbReference>
<feature type="compositionally biased region" description="Basic and acidic residues" evidence="9">
    <location>
        <begin position="53"/>
        <end position="63"/>
    </location>
</feature>
<dbReference type="PROSITE" id="PS50011">
    <property type="entry name" value="PROTEIN_KINASE_DOM"/>
    <property type="match status" value="1"/>
</dbReference>
<comment type="caution">
    <text evidence="11">The sequence shown here is derived from an EMBL/GenBank/DDBJ whole genome shotgun (WGS) entry which is preliminary data.</text>
</comment>
<dbReference type="Pfam" id="PF16919">
    <property type="entry name" value="PknG_rubred"/>
    <property type="match status" value="1"/>
</dbReference>
<evidence type="ECO:0000259" key="10">
    <source>
        <dbReference type="PROSITE" id="PS50011"/>
    </source>
</evidence>
<dbReference type="PANTHER" id="PTHR24363:SF0">
    <property type="entry name" value="SERINE_THREONINE KINASE LIKE DOMAIN CONTAINING 1"/>
    <property type="match status" value="1"/>
</dbReference>
<evidence type="ECO:0000256" key="9">
    <source>
        <dbReference type="SAM" id="MobiDB-lite"/>
    </source>
</evidence>
<dbReference type="InterPro" id="IPR031634">
    <property type="entry name" value="PknG_rubred"/>
</dbReference>
<feature type="domain" description="Protein kinase" evidence="10">
    <location>
        <begin position="162"/>
        <end position="432"/>
    </location>
</feature>
<evidence type="ECO:0000256" key="5">
    <source>
        <dbReference type="ARBA" id="ARBA00022777"/>
    </source>
</evidence>
<organism evidence="11 12">
    <name type="scientific">Actinacidiphila bryophytorum</name>
    <dbReference type="NCBI Taxonomy" id="1436133"/>
    <lineage>
        <taxon>Bacteria</taxon>
        <taxon>Bacillati</taxon>
        <taxon>Actinomycetota</taxon>
        <taxon>Actinomycetes</taxon>
        <taxon>Kitasatosporales</taxon>
        <taxon>Streptomycetaceae</taxon>
        <taxon>Actinacidiphila</taxon>
    </lineage>
</organism>
<dbReference type="GO" id="GO:0004674">
    <property type="term" value="F:protein serine/threonine kinase activity"/>
    <property type="evidence" value="ECO:0007669"/>
    <property type="project" value="UniProtKB-KW"/>
</dbReference>
<sequence>MTAPGSPCPHVPCKGTIRASGYCGTCHRHPSTAPGTATAPARGTTGAGTVPAPRREARVRDADVPGGTPDAPAPRQEAAGSLDRDGLVRLPRVPRPADEDVVRSTARRPEGGRRCGVPDCTGTIGVSYDGGPAPDEGFCPLCGTRYSFRPQLGPGDVVAGQYRVIGYLSPGGTGWVYLAEDLDLPGQRVVLKTQINTQDAAARRKAVEERRSLTSLHHRDIVGIIASKQHRRDGEAEPTDYIVMEYVAGRPLDQLLLASDEELARMFGEPFAIDHVVTYGCKILGALEYLHDQGLLYCDMKPENVIHYDRQIKVIDLGAVRRIDDRSSALVFTPRFAPPKRERDGRGFLVDTDLFTVGRTLAALATRAQRPAGLAARSFDRLIGRATHDDPAARFTSAAQMSRQLWEVLREHRALARGERYPERSTRFEPTAVVFGAALGTVPALTHWTQRAEGAAPPDLATGVPDPREAARALPGPIADPGDSAAVLLGGLAGDAPERTAERVGDDPALQTVEVALWLCRSYLLSSEPGAAGAGSRAAAERWLDEAVRLMGRDVAGYDWRPPWHRGLLHLMSGQVKEAQGEFAAVYATVPGEWAPKLALGYCAEYLRGATEPGQAEEAQARAEAEAEAEAYYRAVWERDRAHTSAAFGLARLRLLHADRAGAVRVLDQVPTTSRTYDLARVAALRVLTGRVGGTAPSPDDLAAAEVRLAELPRDDARDRLVAEARENVLAGHPAPPGPASLRARLALALTLAPPRTPGFPALPQGQLFEGSDSRRALAQLLYGSLRTLVGQAPQADRPELLDRAYAVRPRSRF</sequence>
<dbReference type="Gene3D" id="1.25.40.10">
    <property type="entry name" value="Tetratricopeptide repeat domain"/>
    <property type="match status" value="2"/>
</dbReference>
<evidence type="ECO:0000256" key="8">
    <source>
        <dbReference type="ARBA" id="ARBA00048679"/>
    </source>
</evidence>
<dbReference type="GO" id="GO:0005524">
    <property type="term" value="F:ATP binding"/>
    <property type="evidence" value="ECO:0007669"/>
    <property type="project" value="UniProtKB-KW"/>
</dbReference>
<keyword evidence="12" id="KW-1185">Reference proteome</keyword>
<dbReference type="Gene3D" id="3.30.200.20">
    <property type="entry name" value="Phosphorylase Kinase, domain 1"/>
    <property type="match status" value="1"/>
</dbReference>
<keyword evidence="3" id="KW-0808">Transferase</keyword>
<evidence type="ECO:0000313" key="11">
    <source>
        <dbReference type="EMBL" id="CAG7628803.1"/>
    </source>
</evidence>
<comment type="catalytic activity">
    <reaction evidence="8">
        <text>L-seryl-[protein] + ATP = O-phospho-L-seryl-[protein] + ADP + H(+)</text>
        <dbReference type="Rhea" id="RHEA:17989"/>
        <dbReference type="Rhea" id="RHEA-COMP:9863"/>
        <dbReference type="Rhea" id="RHEA-COMP:11604"/>
        <dbReference type="ChEBI" id="CHEBI:15378"/>
        <dbReference type="ChEBI" id="CHEBI:29999"/>
        <dbReference type="ChEBI" id="CHEBI:30616"/>
        <dbReference type="ChEBI" id="CHEBI:83421"/>
        <dbReference type="ChEBI" id="CHEBI:456216"/>
        <dbReference type="EC" id="2.7.11.1"/>
    </reaction>
</comment>
<keyword evidence="6" id="KW-0067">ATP-binding</keyword>
<dbReference type="InterPro" id="IPR011009">
    <property type="entry name" value="Kinase-like_dom_sf"/>
</dbReference>
<dbReference type="Gene3D" id="1.10.510.10">
    <property type="entry name" value="Transferase(Phosphotransferase) domain 1"/>
    <property type="match status" value="1"/>
</dbReference>
<dbReference type="EMBL" id="CAJVAX010000012">
    <property type="protein sequence ID" value="CAG7628803.1"/>
    <property type="molecule type" value="Genomic_DNA"/>
</dbReference>
<dbReference type="AlphaFoldDB" id="A0A9W4GY89"/>
<dbReference type="InterPro" id="IPR031636">
    <property type="entry name" value="PknG_TPR"/>
</dbReference>
<dbReference type="InterPro" id="IPR000719">
    <property type="entry name" value="Prot_kinase_dom"/>
</dbReference>
<dbReference type="SMART" id="SM00220">
    <property type="entry name" value="S_TKc"/>
    <property type="match status" value="1"/>
</dbReference>
<evidence type="ECO:0000256" key="6">
    <source>
        <dbReference type="ARBA" id="ARBA00022840"/>
    </source>
</evidence>
<proteinExistence type="predicted"/>
<dbReference type="Pfam" id="PF00069">
    <property type="entry name" value="Pkinase"/>
    <property type="match status" value="1"/>
</dbReference>
<feature type="compositionally biased region" description="Low complexity" evidence="9">
    <location>
        <begin position="32"/>
        <end position="52"/>
    </location>
</feature>
<dbReference type="EC" id="2.7.11.1" evidence="1"/>
<evidence type="ECO:0000256" key="7">
    <source>
        <dbReference type="ARBA" id="ARBA00047899"/>
    </source>
</evidence>
<dbReference type="CDD" id="cd14014">
    <property type="entry name" value="STKc_PknB_like"/>
    <property type="match status" value="1"/>
</dbReference>
<evidence type="ECO:0000313" key="12">
    <source>
        <dbReference type="Proteomes" id="UP001153328"/>
    </source>
</evidence>
<evidence type="ECO:0000256" key="4">
    <source>
        <dbReference type="ARBA" id="ARBA00022741"/>
    </source>
</evidence>
<dbReference type="InterPro" id="IPR011990">
    <property type="entry name" value="TPR-like_helical_dom_sf"/>
</dbReference>
<keyword evidence="2 11" id="KW-0723">Serine/threonine-protein kinase</keyword>
<evidence type="ECO:0000256" key="1">
    <source>
        <dbReference type="ARBA" id="ARBA00012513"/>
    </source>
</evidence>
<comment type="catalytic activity">
    <reaction evidence="7">
        <text>L-threonyl-[protein] + ATP = O-phospho-L-threonyl-[protein] + ADP + H(+)</text>
        <dbReference type="Rhea" id="RHEA:46608"/>
        <dbReference type="Rhea" id="RHEA-COMP:11060"/>
        <dbReference type="Rhea" id="RHEA-COMP:11605"/>
        <dbReference type="ChEBI" id="CHEBI:15378"/>
        <dbReference type="ChEBI" id="CHEBI:30013"/>
        <dbReference type="ChEBI" id="CHEBI:30616"/>
        <dbReference type="ChEBI" id="CHEBI:61977"/>
        <dbReference type="ChEBI" id="CHEBI:456216"/>
        <dbReference type="EC" id="2.7.11.1"/>
    </reaction>
</comment>
<accession>A0A9W4GY89</accession>
<dbReference type="SUPFAM" id="SSF56112">
    <property type="entry name" value="Protein kinase-like (PK-like)"/>
    <property type="match status" value="1"/>
</dbReference>
<dbReference type="Pfam" id="PF16918">
    <property type="entry name" value="PknG_TPR"/>
    <property type="match status" value="1"/>
</dbReference>
<name>A0A9W4GY89_9ACTN</name>
<dbReference type="Proteomes" id="UP001153328">
    <property type="component" value="Unassembled WGS sequence"/>
</dbReference>
<keyword evidence="5 11" id="KW-0418">Kinase</keyword>
<reference evidence="11" key="1">
    <citation type="submission" date="2021-06" db="EMBL/GenBank/DDBJ databases">
        <authorList>
            <person name="Arsene-Ploetze F."/>
        </authorList>
    </citation>
    <scope>NUCLEOTIDE SEQUENCE</scope>
    <source>
        <strain evidence="11">SBRY1</strain>
    </source>
</reference>
<keyword evidence="4" id="KW-0547">Nucleotide-binding</keyword>